<name>A0A8H7XQN2_PSICU</name>
<dbReference type="EMBL" id="JAFIQS010000009">
    <property type="protein sequence ID" value="KAG5165671.1"/>
    <property type="molecule type" value="Genomic_DNA"/>
</dbReference>
<dbReference type="AlphaFoldDB" id="A0A8H7XQN2"/>
<protein>
    <submittedName>
        <fullName evidence="1">Uncharacterized protein</fullName>
    </submittedName>
</protein>
<organism evidence="1">
    <name type="scientific">Psilocybe cubensis</name>
    <name type="common">Psychedelic mushroom</name>
    <name type="synonym">Stropharia cubensis</name>
    <dbReference type="NCBI Taxonomy" id="181762"/>
    <lineage>
        <taxon>Eukaryota</taxon>
        <taxon>Fungi</taxon>
        <taxon>Dikarya</taxon>
        <taxon>Basidiomycota</taxon>
        <taxon>Agaricomycotina</taxon>
        <taxon>Agaricomycetes</taxon>
        <taxon>Agaricomycetidae</taxon>
        <taxon>Agaricales</taxon>
        <taxon>Agaricineae</taxon>
        <taxon>Strophariaceae</taxon>
        <taxon>Psilocybe</taxon>
    </lineage>
</organism>
<comment type="caution">
    <text evidence="1">The sequence shown here is derived from an EMBL/GenBank/DDBJ whole genome shotgun (WGS) entry which is preliminary data.</text>
</comment>
<reference evidence="1" key="1">
    <citation type="submission" date="2021-02" db="EMBL/GenBank/DDBJ databases">
        <title>Psilocybe cubensis genome.</title>
        <authorList>
            <person name="Mckernan K.J."/>
            <person name="Crawford S."/>
            <person name="Trippe A."/>
            <person name="Kane L.T."/>
            <person name="Mclaughlin S."/>
        </authorList>
    </citation>
    <scope>NUCLEOTIDE SEQUENCE [LARGE SCALE GENOMIC DNA]</scope>
    <source>
        <strain evidence="1">MGC-MH-2018</strain>
    </source>
</reference>
<accession>A0A8H7XQN2</accession>
<proteinExistence type="predicted"/>
<evidence type="ECO:0000313" key="1">
    <source>
        <dbReference type="EMBL" id="KAG5165671.1"/>
    </source>
</evidence>
<sequence length="371" mass="42083">MTRPRFPLLKTLQVNLRSLKPPPPHLRWDFDDAIKLQYLRAGLGTPTNLSVNWANLVYLQTVVRSGLNQPIGILGTILDEFRLSLSSLSLCVSLRTLDCNLIGSFPVENLQPTIYLRHLENLKITSDNFTCARFLSYLNTPSLKKADFNLSYFNLVLDGVESWTSAFLNLSERSSFNLSEIFIQSVGRQNSYNDEFVDMLRQLAHTSSIELLTLLSAPPDRSPLPGRMMELLTVDPNLSQEDQKEHLPYLTSFWYRGVVSFPIKLIIAMVESRIKLQEKGDCKRAGHFLGPRGEASSLLASALLNALPPLHFDVTYTNPNWIDEQDPQDVQYLGGLLEKISSSERKCRLAPLEESLMRAYGFRDDLFDWGV</sequence>
<gene>
    <name evidence="1" type="ORF">JR316_009254</name>
</gene>